<evidence type="ECO:0000313" key="3">
    <source>
        <dbReference type="Proteomes" id="UP001250538"/>
    </source>
</evidence>
<proteinExistence type="predicted"/>
<reference evidence="3" key="1">
    <citation type="submission" date="2023-09" db="EMBL/GenBank/DDBJ databases">
        <title>Paenibacillus sp. chi10 Genome sequencing and assembly.</title>
        <authorList>
            <person name="Kim I."/>
        </authorList>
    </citation>
    <scope>NUCLEOTIDE SEQUENCE [LARGE SCALE GENOMIC DNA]</scope>
    <source>
        <strain evidence="3">chi10</strain>
    </source>
</reference>
<name>A0AAJ2JZB2_9BACL</name>
<feature type="transmembrane region" description="Helical" evidence="1">
    <location>
        <begin position="55"/>
        <end position="73"/>
    </location>
</feature>
<comment type="caution">
    <text evidence="2">The sequence shown here is derived from an EMBL/GenBank/DDBJ whole genome shotgun (WGS) entry which is preliminary data.</text>
</comment>
<feature type="transmembrane region" description="Helical" evidence="1">
    <location>
        <begin position="379"/>
        <end position="402"/>
    </location>
</feature>
<feature type="transmembrane region" description="Helical" evidence="1">
    <location>
        <begin position="80"/>
        <end position="109"/>
    </location>
</feature>
<keyword evidence="3" id="KW-1185">Reference proteome</keyword>
<gene>
    <name evidence="2" type="ORF">RQP50_20740</name>
</gene>
<keyword evidence="1" id="KW-1133">Transmembrane helix</keyword>
<evidence type="ECO:0000313" key="2">
    <source>
        <dbReference type="EMBL" id="MDT8978666.1"/>
    </source>
</evidence>
<sequence>MHFYINSFSYDLNHRKSILHNVIKLLVGCFLLVITLLYEVEVLAYRPSILVNKDVIPFIFLISFSFIIILVLSHSKVSPLLMIFASTFFGLMILLISLMVLLLFIASLFTLSLKSLKTGAPLFAVSEIQDIIDNLIKIGIGLIFIASDRTYFIWNLLISVLIQVLIIFITPPYLLKRSKNALTFVNYIFNALILLLLFVSQDVINGINSSIKSFHSIGIEELLNQTNNHTFKELFDKFINVTLIPYIIGSFIGLLLLDRKETALQQKARNNYLTALHLHSNENIKDVIIHLKKSVYYGGESYELLIRSNNGFVTYYNSLLTNEPINSSWGQRFTSTVSSRILLAAKIVAEFSKSVTSKITKLPIVLRQFADNYNLRIQLTLLSIAFSGFAAFALLDFILMNYEINKIFRFLKILFNSLSIAFTTMFIIATVSHLYYRKSFHIVVFYFIASFFSIFILTVEYFLIKLFIRSIVQ</sequence>
<accession>A0AAJ2JZB2</accession>
<feature type="transmembrane region" description="Helical" evidence="1">
    <location>
        <begin position="238"/>
        <end position="257"/>
    </location>
</feature>
<keyword evidence="1" id="KW-0472">Membrane</keyword>
<feature type="transmembrane region" description="Helical" evidence="1">
    <location>
        <begin position="181"/>
        <end position="199"/>
    </location>
</feature>
<protein>
    <submittedName>
        <fullName evidence="2">Uncharacterized protein</fullName>
    </submittedName>
</protein>
<feature type="transmembrane region" description="Helical" evidence="1">
    <location>
        <begin position="443"/>
        <end position="464"/>
    </location>
</feature>
<dbReference type="EMBL" id="JAVYAA010000005">
    <property type="protein sequence ID" value="MDT8978666.1"/>
    <property type="molecule type" value="Genomic_DNA"/>
</dbReference>
<keyword evidence="1" id="KW-0812">Transmembrane</keyword>
<dbReference type="Proteomes" id="UP001250538">
    <property type="component" value="Unassembled WGS sequence"/>
</dbReference>
<dbReference type="AlphaFoldDB" id="A0AAJ2JZB2"/>
<organism evidence="2 3">
    <name type="scientific">Paenibacillus suaedae</name>
    <dbReference type="NCBI Taxonomy" id="3077233"/>
    <lineage>
        <taxon>Bacteria</taxon>
        <taxon>Bacillati</taxon>
        <taxon>Bacillota</taxon>
        <taxon>Bacilli</taxon>
        <taxon>Bacillales</taxon>
        <taxon>Paenibacillaceae</taxon>
        <taxon>Paenibacillus</taxon>
    </lineage>
</organism>
<feature type="transmembrane region" description="Helical" evidence="1">
    <location>
        <begin position="151"/>
        <end position="169"/>
    </location>
</feature>
<feature type="transmembrane region" description="Helical" evidence="1">
    <location>
        <begin position="414"/>
        <end position="436"/>
    </location>
</feature>
<evidence type="ECO:0000256" key="1">
    <source>
        <dbReference type="SAM" id="Phobius"/>
    </source>
</evidence>
<feature type="transmembrane region" description="Helical" evidence="1">
    <location>
        <begin position="21"/>
        <end position="40"/>
    </location>
</feature>